<evidence type="ECO:0000313" key="1">
    <source>
        <dbReference type="EMBL" id="KAK8530771.1"/>
    </source>
</evidence>
<organism evidence="1 2">
    <name type="scientific">Hibiscus sabdariffa</name>
    <name type="common">roselle</name>
    <dbReference type="NCBI Taxonomy" id="183260"/>
    <lineage>
        <taxon>Eukaryota</taxon>
        <taxon>Viridiplantae</taxon>
        <taxon>Streptophyta</taxon>
        <taxon>Embryophyta</taxon>
        <taxon>Tracheophyta</taxon>
        <taxon>Spermatophyta</taxon>
        <taxon>Magnoliopsida</taxon>
        <taxon>eudicotyledons</taxon>
        <taxon>Gunneridae</taxon>
        <taxon>Pentapetalae</taxon>
        <taxon>rosids</taxon>
        <taxon>malvids</taxon>
        <taxon>Malvales</taxon>
        <taxon>Malvaceae</taxon>
        <taxon>Malvoideae</taxon>
        <taxon>Hibiscus</taxon>
    </lineage>
</organism>
<gene>
    <name evidence="1" type="ORF">V6N12_013273</name>
</gene>
<reference evidence="1 2" key="1">
    <citation type="journal article" date="2024" name="G3 (Bethesda)">
        <title>Genome assembly of Hibiscus sabdariffa L. provides insights into metabolisms of medicinal natural products.</title>
        <authorList>
            <person name="Kim T."/>
        </authorList>
    </citation>
    <scope>NUCLEOTIDE SEQUENCE [LARGE SCALE GENOMIC DNA]</scope>
    <source>
        <strain evidence="1">TK-2024</strain>
        <tissue evidence="1">Old leaves</tissue>
    </source>
</reference>
<keyword evidence="2" id="KW-1185">Reference proteome</keyword>
<evidence type="ECO:0000313" key="2">
    <source>
        <dbReference type="Proteomes" id="UP001472677"/>
    </source>
</evidence>
<dbReference type="EMBL" id="JBBPBM010000035">
    <property type="protein sequence ID" value="KAK8530771.1"/>
    <property type="molecule type" value="Genomic_DNA"/>
</dbReference>
<accession>A0ABR2D616</accession>
<sequence length="89" mass="9838">MDVWWVNPLNILCSKSSSSKPCVEWIHPGDGVLKFNIVGVVKRNKTSCGEASRNEGESCSKALEVAFSLDGYCFAYQKISDGTIFTCRQ</sequence>
<name>A0ABR2D616_9ROSI</name>
<comment type="caution">
    <text evidence="1">The sequence shown here is derived from an EMBL/GenBank/DDBJ whole genome shotgun (WGS) entry which is preliminary data.</text>
</comment>
<proteinExistence type="predicted"/>
<dbReference type="Proteomes" id="UP001472677">
    <property type="component" value="Unassembled WGS sequence"/>
</dbReference>
<protein>
    <submittedName>
        <fullName evidence="1">Uncharacterized protein</fullName>
    </submittedName>
</protein>